<dbReference type="AlphaFoldDB" id="A0A067TD41"/>
<dbReference type="SUPFAM" id="SSF48452">
    <property type="entry name" value="TPR-like"/>
    <property type="match status" value="1"/>
</dbReference>
<dbReference type="EMBL" id="KL142371">
    <property type="protein sequence ID" value="KDR81061.1"/>
    <property type="molecule type" value="Genomic_DNA"/>
</dbReference>
<dbReference type="STRING" id="685588.A0A067TD41"/>
<dbReference type="Pfam" id="PF12770">
    <property type="entry name" value="CHAT"/>
    <property type="match status" value="1"/>
</dbReference>
<organism evidence="2 3">
    <name type="scientific">Galerina marginata (strain CBS 339.88)</name>
    <dbReference type="NCBI Taxonomy" id="685588"/>
    <lineage>
        <taxon>Eukaryota</taxon>
        <taxon>Fungi</taxon>
        <taxon>Dikarya</taxon>
        <taxon>Basidiomycota</taxon>
        <taxon>Agaricomycotina</taxon>
        <taxon>Agaricomycetes</taxon>
        <taxon>Agaricomycetidae</taxon>
        <taxon>Agaricales</taxon>
        <taxon>Agaricineae</taxon>
        <taxon>Strophariaceae</taxon>
        <taxon>Galerina</taxon>
    </lineage>
</organism>
<feature type="domain" description="CHAT" evidence="1">
    <location>
        <begin position="682"/>
        <end position="934"/>
    </location>
</feature>
<reference evidence="3" key="1">
    <citation type="journal article" date="2014" name="Proc. Natl. Acad. Sci. U.S.A.">
        <title>Extensive sampling of basidiomycete genomes demonstrates inadequacy of the white-rot/brown-rot paradigm for wood decay fungi.</title>
        <authorList>
            <person name="Riley R."/>
            <person name="Salamov A.A."/>
            <person name="Brown D.W."/>
            <person name="Nagy L.G."/>
            <person name="Floudas D."/>
            <person name="Held B.W."/>
            <person name="Levasseur A."/>
            <person name="Lombard V."/>
            <person name="Morin E."/>
            <person name="Otillar R."/>
            <person name="Lindquist E.A."/>
            <person name="Sun H."/>
            <person name="LaButti K.M."/>
            <person name="Schmutz J."/>
            <person name="Jabbour D."/>
            <person name="Luo H."/>
            <person name="Baker S.E."/>
            <person name="Pisabarro A.G."/>
            <person name="Walton J.D."/>
            <person name="Blanchette R.A."/>
            <person name="Henrissat B."/>
            <person name="Martin F."/>
            <person name="Cullen D."/>
            <person name="Hibbett D.S."/>
            <person name="Grigoriev I.V."/>
        </authorList>
    </citation>
    <scope>NUCLEOTIDE SEQUENCE [LARGE SCALE GENOMIC DNA]</scope>
    <source>
        <strain evidence="3">CBS 339.88</strain>
    </source>
</reference>
<dbReference type="SUPFAM" id="SSF81901">
    <property type="entry name" value="HCP-like"/>
    <property type="match status" value="1"/>
</dbReference>
<evidence type="ECO:0000313" key="2">
    <source>
        <dbReference type="EMBL" id="KDR81061.1"/>
    </source>
</evidence>
<dbReference type="Gene3D" id="1.25.40.10">
    <property type="entry name" value="Tetratricopeptide repeat domain"/>
    <property type="match status" value="2"/>
</dbReference>
<dbReference type="Proteomes" id="UP000027222">
    <property type="component" value="Unassembled WGS sequence"/>
</dbReference>
<protein>
    <recommendedName>
        <fullName evidence="1">CHAT domain-containing protein</fullName>
    </recommendedName>
</protein>
<sequence length="975" mass="108071">MHRKAIKLIPESHEIRIEWLYNHAQLLDSRFEKTSNLSDLSEVILVEQKRVNLTPKGHEAMPARLYNLGISLQLSFERTGDLTDLAEAISAQQKAVNLTPEGHADMPSRLNNLGISFQSHFERTGDIADLAEAISAKQKAVNLTPEGHADMPMYLNNLGNSFESRFDRTGDLTDLAEAISAKQKAVNLTPEGHTDMPIWLNNLGSSFESRFERTGDIADLVEAISAQQKAVNLTPECHADMPMWLSNLGNSFESCFGRTGNITDLAEAISAQQKAVNLTPEGHAGMPKWLNNLGISFESRFGRTGDIADLAEAISAQQKAVSLTPEGHADMPMYLNNLGISFESRFERTGDIADLAEAISAKQKAVNLTPEGHADMPTRLYTLGNAFESHFAHTKDLSDIHMAISNYHQAATQVIGPPSICLQAALSWASLSEKFHTSDVLDAYQTAISLISHVAGLEQTIQTRFNNLIKWSNLSISAAAIALSYKEVEKALEWLEQGRCLIWNQISNLHNPLDDLKAQDPALANYFLELSDALHHSGLRTKLNKIDIEITMKEKMSLQDEALAHIKISQDWHQALAKIRQIPNFKNFLQPPQVSDLLSYLPTAGPVIIINVHKTHSDALALISGIGTPYHIPLENFSYQQAYDLQQNMHFYLSSHGVRLQDSESKTRGMQYEKNTGIIYEILGQLWTNLVKPILDQLKFLCPLLKFSRIWWCATGPLTFLPIHAAGIYSPGSSISEDCLSSFAVSSYTPSVGALIERTRNIHKTNCLSSKILLVNPNTPGLQSIPGTKKEVEAISKLSKGKISVLCLQKDDASLNQVKQKMKSYNWIHFACHATQTVKNPLQSGLHLHNGKLELLEIIKTKIDTANFAFLSACQTATGDEELMEEAVHLAAGMLAAGYQGVVATMWSIMDQYGSEIAQDFYDILLNDETHSRKNRLDSSEAAYALHEAIQHFQKRHGISEKVLCASVPYVHFGL</sequence>
<accession>A0A067TD41</accession>
<dbReference type="PANTHER" id="PTHR19959:SF119">
    <property type="entry name" value="FUNGAL LIPASE-LIKE DOMAIN-CONTAINING PROTEIN"/>
    <property type="match status" value="1"/>
</dbReference>
<dbReference type="InterPro" id="IPR024983">
    <property type="entry name" value="CHAT_dom"/>
</dbReference>
<proteinExistence type="predicted"/>
<evidence type="ECO:0000313" key="3">
    <source>
        <dbReference type="Proteomes" id="UP000027222"/>
    </source>
</evidence>
<dbReference type="HOGENOM" id="CLU_001305_0_1_1"/>
<gene>
    <name evidence="2" type="ORF">GALMADRAFT_61169</name>
</gene>
<dbReference type="OrthoDB" id="9991317at2759"/>
<keyword evidence="3" id="KW-1185">Reference proteome</keyword>
<evidence type="ECO:0000259" key="1">
    <source>
        <dbReference type="Pfam" id="PF12770"/>
    </source>
</evidence>
<dbReference type="PANTHER" id="PTHR19959">
    <property type="entry name" value="KINESIN LIGHT CHAIN"/>
    <property type="match status" value="1"/>
</dbReference>
<dbReference type="InterPro" id="IPR011990">
    <property type="entry name" value="TPR-like_helical_dom_sf"/>
</dbReference>
<name>A0A067TD41_GALM3</name>